<evidence type="ECO:0000256" key="5">
    <source>
        <dbReference type="ARBA" id="ARBA00022475"/>
    </source>
</evidence>
<feature type="transmembrane region" description="Helical" evidence="12">
    <location>
        <begin position="71"/>
        <end position="95"/>
    </location>
</feature>
<dbReference type="PRINTS" id="PR01651">
    <property type="entry name" value="SECGEXPORT"/>
</dbReference>
<name>A0A840B2L3_9SPHN</name>
<evidence type="ECO:0000256" key="4">
    <source>
        <dbReference type="ARBA" id="ARBA00022448"/>
    </source>
</evidence>
<keyword evidence="10 12" id="KW-0472">Membrane</keyword>
<keyword evidence="9 12" id="KW-0811">Translocation</keyword>
<evidence type="ECO:0000256" key="7">
    <source>
        <dbReference type="ARBA" id="ARBA00022927"/>
    </source>
</evidence>
<evidence type="ECO:0000313" key="14">
    <source>
        <dbReference type="EMBL" id="MBB3942784.1"/>
    </source>
</evidence>
<evidence type="ECO:0000256" key="13">
    <source>
        <dbReference type="SAM" id="MobiDB-lite"/>
    </source>
</evidence>
<dbReference type="GO" id="GO:0043952">
    <property type="term" value="P:protein transport by the Sec complex"/>
    <property type="evidence" value="ECO:0007669"/>
    <property type="project" value="TreeGrafter"/>
</dbReference>
<keyword evidence="7 12" id="KW-0653">Protein transport</keyword>
<accession>A0A840B2L3</accession>
<comment type="function">
    <text evidence="11 12">Involved in protein export. Participates in an early event of protein translocation.</text>
</comment>
<keyword evidence="15" id="KW-1185">Reference proteome</keyword>
<comment type="similarity">
    <text evidence="2 12">Belongs to the SecG family.</text>
</comment>
<feature type="compositionally biased region" description="Low complexity" evidence="13">
    <location>
        <begin position="113"/>
        <end position="134"/>
    </location>
</feature>
<dbReference type="EMBL" id="JACIEA010000001">
    <property type="protein sequence ID" value="MBB3942784.1"/>
    <property type="molecule type" value="Genomic_DNA"/>
</dbReference>
<evidence type="ECO:0000313" key="15">
    <source>
        <dbReference type="Proteomes" id="UP000581447"/>
    </source>
</evidence>
<reference evidence="14 15" key="1">
    <citation type="submission" date="2020-08" db="EMBL/GenBank/DDBJ databases">
        <title>Genomic Encyclopedia of Type Strains, Phase IV (KMG-IV): sequencing the most valuable type-strain genomes for metagenomic binning, comparative biology and taxonomic classification.</title>
        <authorList>
            <person name="Goeker M."/>
        </authorList>
    </citation>
    <scope>NUCLEOTIDE SEQUENCE [LARGE SCALE GENOMIC DNA]</scope>
    <source>
        <strain evidence="14 15">DSM 29050</strain>
    </source>
</reference>
<feature type="transmembrane region" description="Helical" evidence="12">
    <location>
        <begin position="20"/>
        <end position="45"/>
    </location>
</feature>
<evidence type="ECO:0000256" key="1">
    <source>
        <dbReference type="ARBA" id="ARBA00004651"/>
    </source>
</evidence>
<evidence type="ECO:0000256" key="8">
    <source>
        <dbReference type="ARBA" id="ARBA00022989"/>
    </source>
</evidence>
<keyword evidence="8 12" id="KW-1133">Transmembrane helix</keyword>
<evidence type="ECO:0000256" key="6">
    <source>
        <dbReference type="ARBA" id="ARBA00022692"/>
    </source>
</evidence>
<sequence length="140" mass="14546">MRSLCERNNRQLIAFHYSEFIMGIFHFLIVVQAIIAASLVGIILMQRSEGGGLGMGGSPSGLMSARGAADFLTRMTTILATLFIVLSISLAFVAAQKGGTGEIDNSLQRTEVPATPTAPATTAPAAPASAAPATEVPLDK</sequence>
<dbReference type="InterPro" id="IPR004692">
    <property type="entry name" value="SecG"/>
</dbReference>
<evidence type="ECO:0000256" key="2">
    <source>
        <dbReference type="ARBA" id="ARBA00008445"/>
    </source>
</evidence>
<keyword evidence="6 12" id="KW-0812">Transmembrane</keyword>
<comment type="subcellular location">
    <subcellularLocation>
        <location evidence="1 12">Cell membrane</location>
        <topology evidence="1 12">Multi-pass membrane protein</topology>
    </subcellularLocation>
</comment>
<feature type="region of interest" description="Disordered" evidence="13">
    <location>
        <begin position="103"/>
        <end position="140"/>
    </location>
</feature>
<evidence type="ECO:0000256" key="12">
    <source>
        <dbReference type="RuleBase" id="RU365087"/>
    </source>
</evidence>
<dbReference type="GO" id="GO:0005886">
    <property type="term" value="C:plasma membrane"/>
    <property type="evidence" value="ECO:0007669"/>
    <property type="project" value="UniProtKB-SubCell"/>
</dbReference>
<dbReference type="GO" id="GO:0009306">
    <property type="term" value="P:protein secretion"/>
    <property type="evidence" value="ECO:0007669"/>
    <property type="project" value="UniProtKB-UniRule"/>
</dbReference>
<dbReference type="AlphaFoldDB" id="A0A840B2L3"/>
<protein>
    <recommendedName>
        <fullName evidence="3 12">Protein-export membrane protein SecG</fullName>
    </recommendedName>
</protein>
<keyword evidence="4 12" id="KW-0813">Transport</keyword>
<organism evidence="14 15">
    <name type="scientific">Sphingorhabdus rigui</name>
    <dbReference type="NCBI Taxonomy" id="1282858"/>
    <lineage>
        <taxon>Bacteria</taxon>
        <taxon>Pseudomonadati</taxon>
        <taxon>Pseudomonadota</taxon>
        <taxon>Alphaproteobacteria</taxon>
        <taxon>Sphingomonadales</taxon>
        <taxon>Sphingomonadaceae</taxon>
        <taxon>Sphingorhabdus</taxon>
    </lineage>
</organism>
<dbReference type="PANTHER" id="PTHR34182">
    <property type="entry name" value="PROTEIN-EXPORT MEMBRANE PROTEIN SECG"/>
    <property type="match status" value="1"/>
</dbReference>
<gene>
    <name evidence="14" type="ORF">GGR91_001006</name>
</gene>
<dbReference type="NCBIfam" id="TIGR00810">
    <property type="entry name" value="secG"/>
    <property type="match status" value="1"/>
</dbReference>
<dbReference type="GO" id="GO:0015450">
    <property type="term" value="F:protein-transporting ATPase activity"/>
    <property type="evidence" value="ECO:0007669"/>
    <property type="project" value="UniProtKB-UniRule"/>
</dbReference>
<proteinExistence type="inferred from homology"/>
<dbReference type="GO" id="GO:0065002">
    <property type="term" value="P:intracellular protein transmembrane transport"/>
    <property type="evidence" value="ECO:0007669"/>
    <property type="project" value="TreeGrafter"/>
</dbReference>
<dbReference type="Pfam" id="PF03840">
    <property type="entry name" value="SecG"/>
    <property type="match status" value="1"/>
</dbReference>
<evidence type="ECO:0000256" key="10">
    <source>
        <dbReference type="ARBA" id="ARBA00023136"/>
    </source>
</evidence>
<comment type="caution">
    <text evidence="14">The sequence shown here is derived from an EMBL/GenBank/DDBJ whole genome shotgun (WGS) entry which is preliminary data.</text>
</comment>
<keyword evidence="5 12" id="KW-1003">Cell membrane</keyword>
<dbReference type="PANTHER" id="PTHR34182:SF1">
    <property type="entry name" value="PROTEIN-EXPORT MEMBRANE PROTEIN SECG"/>
    <property type="match status" value="1"/>
</dbReference>
<evidence type="ECO:0000256" key="3">
    <source>
        <dbReference type="ARBA" id="ARBA00017876"/>
    </source>
</evidence>
<evidence type="ECO:0000256" key="11">
    <source>
        <dbReference type="ARBA" id="ARBA00025182"/>
    </source>
</evidence>
<dbReference type="Proteomes" id="UP000581447">
    <property type="component" value="Unassembled WGS sequence"/>
</dbReference>
<evidence type="ECO:0000256" key="9">
    <source>
        <dbReference type="ARBA" id="ARBA00023010"/>
    </source>
</evidence>